<organism evidence="4 5">
    <name type="scientific">Nonomuraea roseoviolacea subsp. carminata</name>
    <dbReference type="NCBI Taxonomy" id="160689"/>
    <lineage>
        <taxon>Bacteria</taxon>
        <taxon>Bacillati</taxon>
        <taxon>Actinomycetota</taxon>
        <taxon>Actinomycetes</taxon>
        <taxon>Streptosporangiales</taxon>
        <taxon>Streptosporangiaceae</taxon>
        <taxon>Nonomuraea</taxon>
    </lineage>
</organism>
<keyword evidence="2" id="KW-1133">Transmembrane helix</keyword>
<feature type="compositionally biased region" description="Low complexity" evidence="1">
    <location>
        <begin position="516"/>
        <end position="533"/>
    </location>
</feature>
<evidence type="ECO:0000256" key="1">
    <source>
        <dbReference type="SAM" id="MobiDB-lite"/>
    </source>
</evidence>
<dbReference type="SMART" id="SM00530">
    <property type="entry name" value="HTH_XRE"/>
    <property type="match status" value="1"/>
</dbReference>
<feature type="compositionally biased region" description="Basic and acidic residues" evidence="1">
    <location>
        <begin position="1833"/>
        <end position="1842"/>
    </location>
</feature>
<evidence type="ECO:0000256" key="2">
    <source>
        <dbReference type="SAM" id="Phobius"/>
    </source>
</evidence>
<feature type="region of interest" description="Disordered" evidence="1">
    <location>
        <begin position="2417"/>
        <end position="2450"/>
    </location>
</feature>
<feature type="region of interest" description="Disordered" evidence="1">
    <location>
        <begin position="715"/>
        <end position="761"/>
    </location>
</feature>
<feature type="region of interest" description="Disordered" evidence="1">
    <location>
        <begin position="1818"/>
        <end position="1865"/>
    </location>
</feature>
<feature type="region of interest" description="Disordered" evidence="1">
    <location>
        <begin position="3501"/>
        <end position="3554"/>
    </location>
</feature>
<feature type="compositionally biased region" description="Pro residues" evidence="1">
    <location>
        <begin position="3116"/>
        <end position="3131"/>
    </location>
</feature>
<feature type="region of interest" description="Disordered" evidence="1">
    <location>
        <begin position="2674"/>
        <end position="2703"/>
    </location>
</feature>
<feature type="compositionally biased region" description="Basic and acidic residues" evidence="1">
    <location>
        <begin position="1056"/>
        <end position="1083"/>
    </location>
</feature>
<keyword evidence="2" id="KW-0472">Membrane</keyword>
<feature type="region of interest" description="Disordered" evidence="1">
    <location>
        <begin position="1"/>
        <end position="22"/>
    </location>
</feature>
<feature type="transmembrane region" description="Helical" evidence="2">
    <location>
        <begin position="148"/>
        <end position="167"/>
    </location>
</feature>
<comment type="caution">
    <text evidence="4">The sequence shown here is derived from an EMBL/GenBank/DDBJ whole genome shotgun (WGS) entry which is preliminary data.</text>
</comment>
<evidence type="ECO:0000259" key="3">
    <source>
        <dbReference type="PROSITE" id="PS50943"/>
    </source>
</evidence>
<dbReference type="InterPro" id="IPR010982">
    <property type="entry name" value="Lambda_DNA-bd_dom_sf"/>
</dbReference>
<name>A0ABT1K1M1_9ACTN</name>
<sequence length="3554" mass="374195">MSHNGASGPVSYSGSGPGERSTVRIDRDVMPAWETNALPPWVVNWLIPMLSAGQKWPEASESGLSKLCQAYEGLGEGVTGCTPRAGTAARTIVTGWKAPATANFVARARFLYGHQGGMAGVARNAHAYAQQASNFAVETQYSKLSINVAFWVTVVAIAIAIIVNFFTAGSSTALIGPAAAGARAVISRILVRLAVAASRPITATQLSRVSTLSGATGPGLISRLLGTTIGHELVEEIGEEFFIDAVAQYQQIKMGTRKEWDFDRSLAAIIGAGGGAIAGMGVAGPVSRVTGRVPGFAGRALTTGVTNTIASPVGSYVANGLIYGQWENPFTYDSIMGGFFGGAGRTGSISPFNPSVASALIHPLTTLASAYDLAARADAAHAAGGPPGGSPDGGPAGGGPGTGGGPDGGHQGGVVRVPEPAMAGAPRAAGATPHSPATAGAGPSAAGQSDGAGRGAAAPELGGSGARRGSGSQAHQAQPDAQGRPDAQAQPDAQGRTGAAPDAADGAHRPAGRGPGAQAQGQTGTAPHTAQQPSPGGPDSGDAQGRRAADGQAQGRGDAAPQPDHPATQPDAQPDAQPDGRPAHASGESSHAAPATTTDQTASAQPAHHAGQTGPAVQGTVDTAASAGQNAAMTAQAAAERARTALIGALATGFPDAVIGPTGDLLITSGSDVRVIPAATMHRVRAALNTRAQAVTDVTDLQAEAAAMLLVAQEGESTAPAPAPGQGDPAATAPAGKPGTVTARPVPGTRHVPDGRQGPDLTLDEVHRAFADVRPRHFLGEEVTGFTWLEQGSLLAVHTKSNGTLYFRPAIGWTDVLSALTSHRTRHGLSREEVARRAGLSPGDYARIEEGRGRRPSAQTLTTLAQALALTGNETNALLRLADEGGMSPKLMGETKIRTGTRSDPHLVHFGPRIGEGQVSRVWLHEITDTLQEVLASEEGGRQRMLPHRHAGENTRDMCANAQLNELALLAEKWHGASTPAEQRRLAVDFDGVSRQLIERGQNPPPPPWAPSPGTRTQQAPSLPPKDSPAHHIQGVVDALLKAEDALRRQIQAKTRKAEEAKEQARKATREARKAAKQHDQGRFTRARKERQKNRALRAARARNLRSAAAYRAALAEATQARQTYEQLVIAMKQSGTATRPGEVGMRHIAQNLEARARRQHQGYLDALAVALPQEIGLSAALPTGRLPHLTRLTATVNEMLADNKSDYRFTALELEQALRADFHKAVSPDGVVLRVGRGSSAAQVRVKLTLSDLVEVIDPAIKGSEMMVGLFFQSSRTATVTEADSTNMSGGFNTAALAPLLAEGQTARHLVEMLGVSVGASVGRNWSVTGGAAAFAQGGYVADDRSEPLLFDADASWRVEVRTRKSDGWSDSVTVDTGAPGDATAQRLWLSQSYADHPPRKLARIDEAKRDPKFPRHVLAHMTGLEGGLDAVAAALGGDYTRVGAVTHDELRTFVTEELPLQLREAVNNGYERVFTRDGQPHAKVRAESRVVLVRCEPLGGANAEEWEEEVVTDFVALPSGASAGRSLEGNASVGYKTPWLQEFDGPGDYEPAIGPRARGSRSVSQSYSSTANKQAIHPSVHRKTSPKQSYKLVVETTFTVEVFGKPPVKLRPMRSTAVVSMRESAAYRYGLPVDSAALVYKDGRPLLDADGNQVLRGDPRPGPPPGRKAALPVWLGDGPGQMRGAGPALVGDVTGVDEFREKVLKELAKRGIVPRMVDGRAQYASNPLERASQILNEQEVMEQLTEHRIRAAYDTLAQGGITLDLTLHGPHGPQEYTLRLSLKQKFNEVGPFKHTDSQTVVNLDIGSDTSARAVSRSRTYSGGVSVSEGDGPDKGHDGLAHEVGVNGGGNRTRTHGSSDGTTDNVVKLDESGDLVAITTLGHDLIADLEHKGGSTNLATESGRAELKFAADLLPEENGTPPAPLGKLSRRARSKLMILHMDVPGSHDAARQVAPGSMRAGSRARQIIAAMLSVRNLVAHTKLFTRALSVVLGVGSEGRPSRSTLSVEGELGEAEVIGAVDHVNGDILLGLGSAGVSWGGSSGLSVGSSVSASDLDDGGTSSDGGTVTLPSRSAGTADSTSILDIWGNEELTIKYGRQYIVRASTTLTFTGTESGAHPLPSGRRIPQGHTRTATAQGTVLGMISEYEALQMYIDGELKLPAALVADAVERFLNRSLDLDPSVAVPLVQRYVKDVARARKAGADVGYAARHTPQALLARVKEVMGITPDPAAAQEGRRRGNPAKELKRTLSAAADLLERSRDVVLAPSHDRAVGTSTVESLDLTEKRGWHWSRTHGKRGRPVSMLDAVTRAVSATIPGAVESSPTLSEELAVNFSDDAARIHVLDMWSPQGYEKSYHVQGTLPGSKIEEVTVRARLVPADSKNPRRARFLSHTNEAGIIIQRYRFTDRSHSRSYNRSYSGGLDYSTSDASGGNGGGVSTHRGGSYNGSINRQSTRLNRIGLFNGLDRVQQDMMLVIEVERRPVRGRVSSSVHRVAGKLRRRVRPSRRVVYRASLTRLIPTGMIRPASQDPGPMPTVSDPRRVELLPGQFPSSIWGDPNRPSLYEVITAQLTKMVGPNAVEEIRPELVRRLLPSSLLTAFERMVEPDGEVLVRTARQKFRSQGTEVNVKARLSDLTIVSGPFEAEIGEVDRLADAQNATVSRNYVVPIGMGGNVKDSETGLDGGGKVGEQTSESVSDHHGGRRERSMFRKGLAYTVRLRVDYDLTFQNVARPRSSDDHPVGRPVHLPGATSGVVDVVLFADELAELQARMEANVRVAPPVAGQPTFMFLPARGREGLIEALRDARLAARERGAVAVVAVRDAYGLHRYHVHPDGSMRSTTPDGWFAEAFATLPATVLDAASAIGLDLRDVFLNTDVPGTFTKQVKAALMAHGVLAVDTQKPLWPAERRLASQPVGGSVGQNVAPPSVTSPAIENTPFSRSARPDTVPDLTVAEVRAQAVSAADLGGAAARVTWRSGDTMTVQVPGAPDQHVRVVMADPGEDLNAAVEPRAGTPDDPHVIRMWTRIHPDVVSSVLVHELSHVLQEASAVAAGAPQGVLRSSLAQEQAEGTDHCLVPRLNEHAHLSGKWRAAPDRATRAVLADAIDAIAADIEQRGHTPPAPPWGTGPRAPAPAEPQSRIARLLGGGTATGLDTSPAGLSQVARIAGVADVSLVPGQVRQFTVTTPGGGFTLELVEAARDATEVSVETRTRDRLTLRVPGEGGAGVTAAVAEQVAGHAAILAGRSGERLLGPGPVVSPRALGVPDAMTLARLRGLVHMISEGGLRGAAAARSALRAEMSRAGLAPGQDGAAARLLALARAGALSPADVAAIRGGETLPETAAAAAMARAAALMGAHVQVLGPGLLDIVIPGRPPIPVEVQPERAGAPEPGMLTYRVDGRLTIGANERAAAATAAAAVARARGGHPGHHAALAELHEAVRQARTATASQQRGRLGMLYDLITTTPLQVWRLLPEPVAAELAELRSGRRPRDWAAYLNRVRALSDTTGWLPPEEPEKLEEPDELEEPECECPADEPCRCGRRPGAEPERTPPEERVIAV</sequence>
<feature type="compositionally biased region" description="Basic and acidic residues" evidence="1">
    <location>
        <begin position="2694"/>
        <end position="2703"/>
    </location>
</feature>
<dbReference type="PANTHER" id="PTHR35010">
    <property type="entry name" value="BLL4672 PROTEIN-RELATED"/>
    <property type="match status" value="1"/>
</dbReference>
<feature type="compositionally biased region" description="Low complexity" evidence="1">
    <location>
        <begin position="495"/>
        <end position="504"/>
    </location>
</feature>
<feature type="compositionally biased region" description="Polar residues" evidence="1">
    <location>
        <begin position="595"/>
        <end position="604"/>
    </location>
</feature>
<feature type="region of interest" description="Disordered" evidence="1">
    <location>
        <begin position="3110"/>
        <end position="3131"/>
    </location>
</feature>
<dbReference type="Pfam" id="PF13560">
    <property type="entry name" value="HTH_31"/>
    <property type="match status" value="1"/>
</dbReference>
<feature type="region of interest" description="Disordered" evidence="1">
    <location>
        <begin position="1054"/>
        <end position="1096"/>
    </location>
</feature>
<reference evidence="4 5" key="1">
    <citation type="submission" date="2022-06" db="EMBL/GenBank/DDBJ databases">
        <title>Sequencing the genomes of 1000 actinobacteria strains.</title>
        <authorList>
            <person name="Klenk H.-P."/>
        </authorList>
    </citation>
    <scope>NUCLEOTIDE SEQUENCE [LARGE SCALE GENOMIC DNA]</scope>
    <source>
        <strain evidence="4 5">DSM 44170</strain>
    </source>
</reference>
<feature type="compositionally biased region" description="Gly residues" evidence="1">
    <location>
        <begin position="385"/>
        <end position="412"/>
    </location>
</feature>
<feature type="compositionally biased region" description="Low complexity" evidence="1">
    <location>
        <begin position="418"/>
        <end position="451"/>
    </location>
</feature>
<evidence type="ECO:0000313" key="4">
    <source>
        <dbReference type="EMBL" id="MCP2347893.1"/>
    </source>
</evidence>
<gene>
    <name evidence="4" type="ORF">HD595_004015</name>
</gene>
<evidence type="ECO:0000313" key="5">
    <source>
        <dbReference type="Proteomes" id="UP001320766"/>
    </source>
</evidence>
<dbReference type="CDD" id="cd00093">
    <property type="entry name" value="HTH_XRE"/>
    <property type="match status" value="1"/>
</dbReference>
<dbReference type="Proteomes" id="UP001320766">
    <property type="component" value="Unassembled WGS sequence"/>
</dbReference>
<dbReference type="RefSeq" id="WP_253771198.1">
    <property type="nucleotide sequence ID" value="NZ_JAMZEC010000001.1"/>
</dbReference>
<dbReference type="PROSITE" id="PS50943">
    <property type="entry name" value="HTH_CROC1"/>
    <property type="match status" value="1"/>
</dbReference>
<dbReference type="Gene3D" id="1.10.260.40">
    <property type="entry name" value="lambda repressor-like DNA-binding domains"/>
    <property type="match status" value="1"/>
</dbReference>
<keyword evidence="2" id="KW-0812">Transmembrane</keyword>
<accession>A0ABT1K1M1</accession>
<feature type="compositionally biased region" description="Low complexity" evidence="1">
    <location>
        <begin position="724"/>
        <end position="743"/>
    </location>
</feature>
<feature type="compositionally biased region" description="Polar residues" evidence="1">
    <location>
        <begin position="2925"/>
        <end position="2937"/>
    </location>
</feature>
<dbReference type="InterPro" id="IPR057746">
    <property type="entry name" value="CpnT-like_N"/>
</dbReference>
<feature type="compositionally biased region" description="Low complexity" evidence="1">
    <location>
        <begin position="2050"/>
        <end position="2066"/>
    </location>
</feature>
<dbReference type="InterPro" id="IPR001387">
    <property type="entry name" value="Cro/C1-type_HTH"/>
</dbReference>
<feature type="region of interest" description="Disordered" evidence="1">
    <location>
        <begin position="2050"/>
        <end position="2077"/>
    </location>
</feature>
<feature type="domain" description="HTH cro/C1-type" evidence="3">
    <location>
        <begin position="824"/>
        <end position="875"/>
    </location>
</feature>
<feature type="compositionally biased region" description="Basic residues" evidence="1">
    <location>
        <begin position="1085"/>
        <end position="1096"/>
    </location>
</feature>
<feature type="compositionally biased region" description="Acidic residues" evidence="1">
    <location>
        <begin position="3511"/>
        <end position="3528"/>
    </location>
</feature>
<feature type="region of interest" description="Disordered" evidence="1">
    <location>
        <begin position="380"/>
        <end position="618"/>
    </location>
</feature>
<feature type="region of interest" description="Disordered" evidence="1">
    <location>
        <begin position="2912"/>
        <end position="2943"/>
    </location>
</feature>
<keyword evidence="5" id="KW-1185">Reference proteome</keyword>
<dbReference type="SUPFAM" id="SSF47413">
    <property type="entry name" value="lambda repressor-like DNA-binding domains"/>
    <property type="match status" value="1"/>
</dbReference>
<feature type="compositionally biased region" description="Basic and acidic residues" evidence="1">
    <location>
        <begin position="3530"/>
        <end position="3554"/>
    </location>
</feature>
<feature type="region of interest" description="Disordered" evidence="1">
    <location>
        <begin position="998"/>
        <end position="1031"/>
    </location>
</feature>
<dbReference type="PANTHER" id="PTHR35010:SF2">
    <property type="entry name" value="BLL4672 PROTEIN"/>
    <property type="match status" value="1"/>
</dbReference>
<feature type="compositionally biased region" description="Low complexity" evidence="1">
    <location>
        <begin position="1"/>
        <end position="14"/>
    </location>
</feature>
<dbReference type="Pfam" id="PF25547">
    <property type="entry name" value="WXG100_2"/>
    <property type="match status" value="1"/>
</dbReference>
<protein>
    <submittedName>
        <fullName evidence="4">Transcriptional regulator with XRE-family HTH domain</fullName>
    </submittedName>
</protein>
<feature type="compositionally biased region" description="Low complexity" evidence="1">
    <location>
        <begin position="550"/>
        <end position="560"/>
    </location>
</feature>
<proteinExistence type="predicted"/>
<dbReference type="EMBL" id="JAMZEC010000001">
    <property type="protein sequence ID" value="MCP2347893.1"/>
    <property type="molecule type" value="Genomic_DNA"/>
</dbReference>